<proteinExistence type="predicted"/>
<dbReference type="Proteomes" id="UP000823775">
    <property type="component" value="Unassembled WGS sequence"/>
</dbReference>
<comment type="caution">
    <text evidence="1">The sequence shown here is derived from an EMBL/GenBank/DDBJ whole genome shotgun (WGS) entry which is preliminary data.</text>
</comment>
<evidence type="ECO:0000313" key="2">
    <source>
        <dbReference type="Proteomes" id="UP000823775"/>
    </source>
</evidence>
<keyword evidence="2" id="KW-1185">Reference proteome</keyword>
<dbReference type="PANTHER" id="PTHR43586">
    <property type="entry name" value="CYSTEINE DESULFURASE"/>
    <property type="match status" value="1"/>
</dbReference>
<organism evidence="1 2">
    <name type="scientific">Datura stramonium</name>
    <name type="common">Jimsonweed</name>
    <name type="synonym">Common thornapple</name>
    <dbReference type="NCBI Taxonomy" id="4076"/>
    <lineage>
        <taxon>Eukaryota</taxon>
        <taxon>Viridiplantae</taxon>
        <taxon>Streptophyta</taxon>
        <taxon>Embryophyta</taxon>
        <taxon>Tracheophyta</taxon>
        <taxon>Spermatophyta</taxon>
        <taxon>Magnoliopsida</taxon>
        <taxon>eudicotyledons</taxon>
        <taxon>Gunneridae</taxon>
        <taxon>Pentapetalae</taxon>
        <taxon>asterids</taxon>
        <taxon>lamiids</taxon>
        <taxon>Solanales</taxon>
        <taxon>Solanaceae</taxon>
        <taxon>Solanoideae</taxon>
        <taxon>Datureae</taxon>
        <taxon>Datura</taxon>
    </lineage>
</organism>
<dbReference type="PANTHER" id="PTHR43586:SF23">
    <property type="entry name" value="AMINOTRANSFERASE CLASS V DOMAIN-CONTAINING PROTEIN"/>
    <property type="match status" value="1"/>
</dbReference>
<dbReference type="InterPro" id="IPR015422">
    <property type="entry name" value="PyrdxlP-dep_Trfase_small"/>
</dbReference>
<evidence type="ECO:0000313" key="1">
    <source>
        <dbReference type="EMBL" id="MCD7454596.1"/>
    </source>
</evidence>
<gene>
    <name evidence="1" type="ORF">HAX54_025292</name>
</gene>
<accession>A0ABS8S6B4</accession>
<reference evidence="1 2" key="1">
    <citation type="journal article" date="2021" name="BMC Genomics">
        <title>Datura genome reveals duplications of psychoactive alkaloid biosynthetic genes and high mutation rate following tissue culture.</title>
        <authorList>
            <person name="Rajewski A."/>
            <person name="Carter-House D."/>
            <person name="Stajich J."/>
            <person name="Litt A."/>
        </authorList>
    </citation>
    <scope>NUCLEOTIDE SEQUENCE [LARGE SCALE GENOMIC DNA]</scope>
    <source>
        <strain evidence="1">AR-01</strain>
    </source>
</reference>
<dbReference type="EMBL" id="JACEIK010000307">
    <property type="protein sequence ID" value="MCD7454596.1"/>
    <property type="molecule type" value="Genomic_DNA"/>
</dbReference>
<sequence length="239" mass="27810">MEFEQHILREENKKNYNIETSSSTASSVASHDDFRNRIESFHAREHGVSKSSYSSEKKLSWLRSQIIGANVDFETPFGKRRLTYADHTASGRCLHYIENYIIDSGYSGVKPGWTRVSFPYYMSKEEFVFILEAVEFISIYGQRFLPLYHFNWRNGAWTFKKKAFNCNFCCSQMTKVLRIGFHDTKENNHGGGSTTNQGLVYKYVKYLETAKRIANLLPMFPPQRPIPEEIDPNLVPFRV</sequence>
<name>A0ABS8S6B4_DATST</name>
<protein>
    <submittedName>
        <fullName evidence="1">Uncharacterized protein</fullName>
    </submittedName>
</protein>
<dbReference type="Gene3D" id="3.90.1150.10">
    <property type="entry name" value="Aspartate Aminotransferase, domain 1"/>
    <property type="match status" value="1"/>
</dbReference>